<dbReference type="GO" id="GO:0030154">
    <property type="term" value="P:cell differentiation"/>
    <property type="evidence" value="ECO:0007669"/>
    <property type="project" value="TreeGrafter"/>
</dbReference>
<dbReference type="InterPro" id="IPR009071">
    <property type="entry name" value="HMG_box_dom"/>
</dbReference>
<feature type="region of interest" description="Disordered" evidence="6">
    <location>
        <begin position="542"/>
        <end position="569"/>
    </location>
</feature>
<keyword evidence="9" id="KW-1185">Reference proteome</keyword>
<dbReference type="FunFam" id="1.10.30.10:FF:000008">
    <property type="entry name" value="transcription factor SOX-7"/>
    <property type="match status" value="1"/>
</dbReference>
<feature type="DNA-binding region" description="HMG box" evidence="5">
    <location>
        <begin position="234"/>
        <end position="302"/>
    </location>
</feature>
<feature type="region of interest" description="Disordered" evidence="6">
    <location>
        <begin position="630"/>
        <end position="715"/>
    </location>
</feature>
<dbReference type="SMART" id="SM00398">
    <property type="entry name" value="HMG"/>
    <property type="match status" value="1"/>
</dbReference>
<feature type="domain" description="HMG box" evidence="7">
    <location>
        <begin position="234"/>
        <end position="302"/>
    </location>
</feature>
<feature type="compositionally biased region" description="Gly residues" evidence="6">
    <location>
        <begin position="669"/>
        <end position="679"/>
    </location>
</feature>
<feature type="compositionally biased region" description="Low complexity" evidence="6">
    <location>
        <begin position="314"/>
        <end position="348"/>
    </location>
</feature>
<dbReference type="GO" id="GO:0005634">
    <property type="term" value="C:nucleus"/>
    <property type="evidence" value="ECO:0007669"/>
    <property type="project" value="UniProtKB-UniRule"/>
</dbReference>
<feature type="compositionally biased region" description="Pro residues" evidence="6">
    <location>
        <begin position="406"/>
        <end position="419"/>
    </location>
</feature>
<dbReference type="PROSITE" id="PS50118">
    <property type="entry name" value="HMG_BOX_2"/>
    <property type="match status" value="1"/>
</dbReference>
<evidence type="ECO:0000256" key="3">
    <source>
        <dbReference type="ARBA" id="ARBA00023163"/>
    </source>
</evidence>
<name>A0AAW0SQE0_SCYPA</name>
<reference evidence="8 9" key="1">
    <citation type="submission" date="2023-03" db="EMBL/GenBank/DDBJ databases">
        <title>High-quality genome of Scylla paramamosain provides insights in environmental adaptation.</title>
        <authorList>
            <person name="Zhang L."/>
        </authorList>
    </citation>
    <scope>NUCLEOTIDE SEQUENCE [LARGE SCALE GENOMIC DNA]</scope>
    <source>
        <strain evidence="8">LZ_2023a</strain>
        <tissue evidence="8">Muscle</tissue>
    </source>
</reference>
<evidence type="ECO:0000256" key="2">
    <source>
        <dbReference type="ARBA" id="ARBA00023125"/>
    </source>
</evidence>
<feature type="compositionally biased region" description="Basic and acidic residues" evidence="6">
    <location>
        <begin position="289"/>
        <end position="303"/>
    </location>
</feature>
<organism evidence="8 9">
    <name type="scientific">Scylla paramamosain</name>
    <name type="common">Mud crab</name>
    <dbReference type="NCBI Taxonomy" id="85552"/>
    <lineage>
        <taxon>Eukaryota</taxon>
        <taxon>Metazoa</taxon>
        <taxon>Ecdysozoa</taxon>
        <taxon>Arthropoda</taxon>
        <taxon>Crustacea</taxon>
        <taxon>Multicrustacea</taxon>
        <taxon>Malacostraca</taxon>
        <taxon>Eumalacostraca</taxon>
        <taxon>Eucarida</taxon>
        <taxon>Decapoda</taxon>
        <taxon>Pleocyemata</taxon>
        <taxon>Brachyura</taxon>
        <taxon>Eubrachyura</taxon>
        <taxon>Portunoidea</taxon>
        <taxon>Portunidae</taxon>
        <taxon>Portuninae</taxon>
        <taxon>Scylla</taxon>
    </lineage>
</organism>
<feature type="region of interest" description="Disordered" evidence="6">
    <location>
        <begin position="368"/>
        <end position="479"/>
    </location>
</feature>
<evidence type="ECO:0000313" key="8">
    <source>
        <dbReference type="EMBL" id="KAK8377333.1"/>
    </source>
</evidence>
<gene>
    <name evidence="8" type="ORF">O3P69_013753</name>
</gene>
<keyword evidence="1" id="KW-0805">Transcription regulation</keyword>
<feature type="region of interest" description="Disordered" evidence="6">
    <location>
        <begin position="289"/>
        <end position="354"/>
    </location>
</feature>
<proteinExistence type="predicted"/>
<dbReference type="Gene3D" id="1.10.30.10">
    <property type="entry name" value="High mobility group box domain"/>
    <property type="match status" value="1"/>
</dbReference>
<protein>
    <recommendedName>
        <fullName evidence="7">HMG box domain-containing protein</fullName>
    </recommendedName>
</protein>
<dbReference type="Pfam" id="PF00505">
    <property type="entry name" value="HMG_box"/>
    <property type="match status" value="1"/>
</dbReference>
<keyword evidence="2 5" id="KW-0238">DNA-binding</keyword>
<keyword evidence="3" id="KW-0804">Transcription</keyword>
<feature type="compositionally biased region" description="Low complexity" evidence="6">
    <location>
        <begin position="368"/>
        <end position="385"/>
    </location>
</feature>
<dbReference type="Proteomes" id="UP001487740">
    <property type="component" value="Unassembled WGS sequence"/>
</dbReference>
<dbReference type="GO" id="GO:0000978">
    <property type="term" value="F:RNA polymerase II cis-regulatory region sequence-specific DNA binding"/>
    <property type="evidence" value="ECO:0007669"/>
    <property type="project" value="TreeGrafter"/>
</dbReference>
<accession>A0AAW0SQE0</accession>
<evidence type="ECO:0000259" key="7">
    <source>
        <dbReference type="PROSITE" id="PS50118"/>
    </source>
</evidence>
<dbReference type="EMBL" id="JARAKH010000047">
    <property type="protein sequence ID" value="KAK8377333.1"/>
    <property type="molecule type" value="Genomic_DNA"/>
</dbReference>
<keyword evidence="4 5" id="KW-0539">Nucleus</keyword>
<dbReference type="SUPFAM" id="SSF47095">
    <property type="entry name" value="HMG-box"/>
    <property type="match status" value="1"/>
</dbReference>
<dbReference type="InterPro" id="IPR036910">
    <property type="entry name" value="HMG_box_dom_sf"/>
</dbReference>
<dbReference type="AlphaFoldDB" id="A0AAW0SQE0"/>
<evidence type="ECO:0000256" key="1">
    <source>
        <dbReference type="ARBA" id="ARBA00023015"/>
    </source>
</evidence>
<evidence type="ECO:0000313" key="9">
    <source>
        <dbReference type="Proteomes" id="UP001487740"/>
    </source>
</evidence>
<dbReference type="InterPro" id="IPR050140">
    <property type="entry name" value="SRY-related_HMG-box_TF-like"/>
</dbReference>
<feature type="compositionally biased region" description="Gly residues" evidence="6">
    <location>
        <begin position="552"/>
        <end position="569"/>
    </location>
</feature>
<evidence type="ECO:0000256" key="4">
    <source>
        <dbReference type="ARBA" id="ARBA00023242"/>
    </source>
</evidence>
<evidence type="ECO:0000256" key="5">
    <source>
        <dbReference type="PROSITE-ProRule" id="PRU00267"/>
    </source>
</evidence>
<evidence type="ECO:0000256" key="6">
    <source>
        <dbReference type="SAM" id="MobiDB-lite"/>
    </source>
</evidence>
<dbReference type="GO" id="GO:0001228">
    <property type="term" value="F:DNA-binding transcription activator activity, RNA polymerase II-specific"/>
    <property type="evidence" value="ECO:0007669"/>
    <property type="project" value="TreeGrafter"/>
</dbReference>
<dbReference type="PANTHER" id="PTHR10270">
    <property type="entry name" value="SOX TRANSCRIPTION FACTOR"/>
    <property type="match status" value="1"/>
</dbReference>
<dbReference type="CDD" id="cd22032">
    <property type="entry name" value="HMG-box_SoxF"/>
    <property type="match status" value="1"/>
</dbReference>
<dbReference type="PANTHER" id="PTHR10270:SF317">
    <property type="entry name" value="TRANSCRIPTION FACTOR SOX-15-RELATED"/>
    <property type="match status" value="1"/>
</dbReference>
<sequence>MPRHESGTEGRTYLGLLGLVGRSSLEAECWVSSQASVVRVCANCDDPGYKFTKMTLIIRHSLAAASSQLDLSCSRRQVASFFLLVFSSRLAQHSMGRQIECDGRECAISGFGLPSVGVAVSSPSHAHLDYNENVTQTPMPAHMAEGGVAHYPPHGSFMTGSYPGGGLGGQLFQHYHGNGGPLSTSTPTIPHHNPHHHPRGLEPYPSGGGGHRWETGGGAVRGGAGEKARREQRIRRPMNAFMVWAKVERKKLADENPDLHNADLSKMLGKKWRALTPTERRPYVEEAERLRLKHMAEHPDYKYRPRRRKPQQPKKPGGSSGSPGVSSHCSTAPSVTTTTTASITTPQSKESPVIPSGFLQATLTAPLNSSSTSTNVSVSTMPPSTYSAPVLALHTPDASPTCSPEPAWPPPPPQGPPLPSCTLAALPTPPEASPHDHDHLHTSSTAPHPHHHQGEQQQPPQQPPHHAIHPHQHPEVPNGLSKMLHYVSPAQQGYPGFYPSVSYPPHAYEYPDYMNGADGYYQPQYDPQGFSHDHHPAFTHPAFSSPRSEVSGDGGGSEGGGVNISVGGEGEVFDDVDRSEFDRYLKGPERVSAVPSSFTYTPPANPRYLEVGGGHNFQESQFMTLIKEEPEDTASATTTGGAAVGGTGRVSESSSNVAAGTGDNAWSEGGSGGGSGGEGQSNEVSQPSPDPAAKDNSTSIVSALAGVRELYSEHP</sequence>
<comment type="caution">
    <text evidence="8">The sequence shown here is derived from an EMBL/GenBank/DDBJ whole genome shotgun (WGS) entry which is preliminary data.</text>
</comment>